<proteinExistence type="predicted"/>
<protein>
    <recommendedName>
        <fullName evidence="3">DUF397 domain-containing protein</fullName>
    </recommendedName>
</protein>
<gene>
    <name evidence="1" type="ORF">EBB06_12275</name>
</gene>
<comment type="caution">
    <text evidence="1">The sequence shown here is derived from an EMBL/GenBank/DDBJ whole genome shotgun (WGS) entry which is preliminary data.</text>
</comment>
<organism evidence="1 2">
    <name type="scientific">Crenobacter cavernae</name>
    <dbReference type="NCBI Taxonomy" id="2290923"/>
    <lineage>
        <taxon>Bacteria</taxon>
        <taxon>Pseudomonadati</taxon>
        <taxon>Pseudomonadota</taxon>
        <taxon>Betaproteobacteria</taxon>
        <taxon>Neisseriales</taxon>
        <taxon>Neisseriaceae</taxon>
        <taxon>Crenobacter</taxon>
    </lineage>
</organism>
<evidence type="ECO:0000313" key="1">
    <source>
        <dbReference type="EMBL" id="RXZ42665.1"/>
    </source>
</evidence>
<accession>A0ABY0FAJ2</accession>
<reference evidence="1 2" key="1">
    <citation type="submission" date="2018-10" db="EMBL/GenBank/DDBJ databases">
        <title>Draft genome of Fastidiocella sp. strain 375T, a bacterium isolated from a karstic cave dripping water.</title>
        <authorList>
            <person name="Coelho C."/>
            <person name="Verissimo A."/>
            <person name="Tiago I."/>
        </authorList>
    </citation>
    <scope>NUCLEOTIDE SEQUENCE [LARGE SCALE GENOMIC DNA]</scope>
    <source>
        <strain evidence="1 2">CAVE-375</strain>
    </source>
</reference>
<sequence length="63" mass="6802">MIASILGLDCEVDLDGAVIGASANGHELDVELSPACWEMLASELERVFVAGQRHDAEEYRRAA</sequence>
<dbReference type="EMBL" id="REGR01000014">
    <property type="protein sequence ID" value="RXZ42665.1"/>
    <property type="molecule type" value="Genomic_DNA"/>
</dbReference>
<keyword evidence="2" id="KW-1185">Reference proteome</keyword>
<name>A0ABY0FAJ2_9NEIS</name>
<evidence type="ECO:0000313" key="2">
    <source>
        <dbReference type="Proteomes" id="UP000290682"/>
    </source>
</evidence>
<evidence type="ECO:0008006" key="3">
    <source>
        <dbReference type="Google" id="ProtNLM"/>
    </source>
</evidence>
<dbReference type="Proteomes" id="UP000290682">
    <property type="component" value="Unassembled WGS sequence"/>
</dbReference>
<dbReference type="RefSeq" id="WP_129213454.1">
    <property type="nucleotide sequence ID" value="NZ_REGR01000014.1"/>
</dbReference>